<dbReference type="Gramene" id="OQU83256">
    <property type="protein sequence ID" value="OQU83256"/>
    <property type="gene ID" value="SORBI_3005G096866"/>
</dbReference>
<sequence>MAWWYGLLVMGVEAEVERAIHPQSSGIPLPDLHLPASPRAPHRDLGSAAASIDSPKAAGAPHPPSSLDPHSSRLVAPSDPVAMLSLPPPAPPAAAAVAVAAAAAAAAADEKRPSPPMKAKLLFPYAVSCVFGGMRRAWGMALVGLHALTRVVKVVSFTTDAEEVRFLVPIFHGWVYLGIAAVVLVTCVDIIYYTTLRWPAS</sequence>
<evidence type="ECO:0000256" key="2">
    <source>
        <dbReference type="SAM" id="Phobius"/>
    </source>
</evidence>
<gene>
    <name evidence="3" type="ORF">SORBI_3005G096866</name>
</gene>
<dbReference type="EMBL" id="CM000764">
    <property type="protein sequence ID" value="OQU83256.1"/>
    <property type="molecule type" value="Genomic_DNA"/>
</dbReference>
<organism evidence="3 4">
    <name type="scientific">Sorghum bicolor</name>
    <name type="common">Sorghum</name>
    <name type="synonym">Sorghum vulgare</name>
    <dbReference type="NCBI Taxonomy" id="4558"/>
    <lineage>
        <taxon>Eukaryota</taxon>
        <taxon>Viridiplantae</taxon>
        <taxon>Streptophyta</taxon>
        <taxon>Embryophyta</taxon>
        <taxon>Tracheophyta</taxon>
        <taxon>Spermatophyta</taxon>
        <taxon>Magnoliopsida</taxon>
        <taxon>Liliopsida</taxon>
        <taxon>Poales</taxon>
        <taxon>Poaceae</taxon>
        <taxon>PACMAD clade</taxon>
        <taxon>Panicoideae</taxon>
        <taxon>Andropogonodae</taxon>
        <taxon>Andropogoneae</taxon>
        <taxon>Sorghinae</taxon>
        <taxon>Sorghum</taxon>
    </lineage>
</organism>
<name>A0A1Z5RIT2_SORBI</name>
<keyword evidence="2" id="KW-0472">Membrane</keyword>
<evidence type="ECO:0000256" key="1">
    <source>
        <dbReference type="SAM" id="MobiDB-lite"/>
    </source>
</evidence>
<keyword evidence="2" id="KW-1133">Transmembrane helix</keyword>
<reference evidence="3 4" key="1">
    <citation type="journal article" date="2009" name="Nature">
        <title>The Sorghum bicolor genome and the diversification of grasses.</title>
        <authorList>
            <person name="Paterson A.H."/>
            <person name="Bowers J.E."/>
            <person name="Bruggmann R."/>
            <person name="Dubchak I."/>
            <person name="Grimwood J."/>
            <person name="Gundlach H."/>
            <person name="Haberer G."/>
            <person name="Hellsten U."/>
            <person name="Mitros T."/>
            <person name="Poliakov A."/>
            <person name="Schmutz J."/>
            <person name="Spannagl M."/>
            <person name="Tang H."/>
            <person name="Wang X."/>
            <person name="Wicker T."/>
            <person name="Bharti A.K."/>
            <person name="Chapman J."/>
            <person name="Feltus F.A."/>
            <person name="Gowik U."/>
            <person name="Grigoriev I.V."/>
            <person name="Lyons E."/>
            <person name="Maher C.A."/>
            <person name="Martis M."/>
            <person name="Narechania A."/>
            <person name="Otillar R.P."/>
            <person name="Penning B.W."/>
            <person name="Salamov A.A."/>
            <person name="Wang Y."/>
            <person name="Zhang L."/>
            <person name="Carpita N.C."/>
            <person name="Freeling M."/>
            <person name="Gingle A.R."/>
            <person name="Hash C.T."/>
            <person name="Keller B."/>
            <person name="Klein P."/>
            <person name="Kresovich S."/>
            <person name="McCann M.C."/>
            <person name="Ming R."/>
            <person name="Peterson D.G."/>
            <person name="Mehboob-ur-Rahman"/>
            <person name="Ware D."/>
            <person name="Westhoff P."/>
            <person name="Mayer K.F."/>
            <person name="Messing J."/>
            <person name="Rokhsar D.S."/>
        </authorList>
    </citation>
    <scope>NUCLEOTIDE SEQUENCE [LARGE SCALE GENOMIC DNA]</scope>
    <source>
        <strain evidence="4">cv. BTx623</strain>
    </source>
</reference>
<accession>A0A1Z5RIT2</accession>
<protein>
    <submittedName>
        <fullName evidence="3">Uncharacterized protein</fullName>
    </submittedName>
</protein>
<dbReference type="Proteomes" id="UP000000768">
    <property type="component" value="Chromosome 5"/>
</dbReference>
<proteinExistence type="predicted"/>
<feature type="transmembrane region" description="Helical" evidence="2">
    <location>
        <begin position="174"/>
        <end position="195"/>
    </location>
</feature>
<dbReference type="InParanoid" id="A0A1Z5RIT2"/>
<evidence type="ECO:0000313" key="3">
    <source>
        <dbReference type="EMBL" id="OQU83256.1"/>
    </source>
</evidence>
<keyword evidence="4" id="KW-1185">Reference proteome</keyword>
<keyword evidence="2" id="KW-0812">Transmembrane</keyword>
<dbReference type="AlphaFoldDB" id="A0A1Z5RIT2"/>
<evidence type="ECO:0000313" key="4">
    <source>
        <dbReference type="Proteomes" id="UP000000768"/>
    </source>
</evidence>
<feature type="region of interest" description="Disordered" evidence="1">
    <location>
        <begin position="25"/>
        <end position="72"/>
    </location>
</feature>
<reference evidence="4" key="2">
    <citation type="journal article" date="2018" name="Plant J.">
        <title>The Sorghum bicolor reference genome: improved assembly, gene annotations, a transcriptome atlas, and signatures of genome organization.</title>
        <authorList>
            <person name="McCormick R.F."/>
            <person name="Truong S.K."/>
            <person name="Sreedasyam A."/>
            <person name="Jenkins J."/>
            <person name="Shu S."/>
            <person name="Sims D."/>
            <person name="Kennedy M."/>
            <person name="Amirebrahimi M."/>
            <person name="Weers B.D."/>
            <person name="McKinley B."/>
            <person name="Mattison A."/>
            <person name="Morishige D.T."/>
            <person name="Grimwood J."/>
            <person name="Schmutz J."/>
            <person name="Mullet J.E."/>
        </authorList>
    </citation>
    <scope>NUCLEOTIDE SEQUENCE [LARGE SCALE GENOMIC DNA]</scope>
    <source>
        <strain evidence="4">cv. BTx623</strain>
    </source>
</reference>